<dbReference type="Proteomes" id="UP000821866">
    <property type="component" value="Chromosome 9"/>
</dbReference>
<name>A0A9J6D777_RHIMP</name>
<gene>
    <name evidence="1" type="ORF">HPB51_022672</name>
</gene>
<dbReference type="EMBL" id="JABSTU010000011">
    <property type="protein sequence ID" value="KAH8009929.1"/>
    <property type="molecule type" value="Genomic_DNA"/>
</dbReference>
<evidence type="ECO:0000313" key="1">
    <source>
        <dbReference type="EMBL" id="KAH8009929.1"/>
    </source>
</evidence>
<dbReference type="GO" id="GO:0000278">
    <property type="term" value="P:mitotic cell cycle"/>
    <property type="evidence" value="ECO:0007669"/>
    <property type="project" value="TreeGrafter"/>
</dbReference>
<evidence type="ECO:0000313" key="2">
    <source>
        <dbReference type="Proteomes" id="UP000821866"/>
    </source>
</evidence>
<dbReference type="GO" id="GO:0072354">
    <property type="term" value="F:histone H3T3 kinase activity"/>
    <property type="evidence" value="ECO:0007669"/>
    <property type="project" value="TreeGrafter"/>
</dbReference>
<dbReference type="AlphaFoldDB" id="A0A9J6D777"/>
<sequence>MVESLDMCSTLLHQLLGLFTASLQMCWFESALQIRSVVQQVSLTLAVSEAALEFEHRALTPSHVLVREALDQVVPFCLNGHTLRVDMFGVHVSLIDLSTARLTPAGQETV</sequence>
<dbReference type="PANTHER" id="PTHR24419">
    <property type="entry name" value="INTERLEUKIN-1 RECEPTOR-ASSOCIATED KINASE"/>
    <property type="match status" value="1"/>
</dbReference>
<dbReference type="GO" id="GO:0005634">
    <property type="term" value="C:nucleus"/>
    <property type="evidence" value="ECO:0007669"/>
    <property type="project" value="TreeGrafter"/>
</dbReference>
<organism evidence="1 2">
    <name type="scientific">Rhipicephalus microplus</name>
    <name type="common">Cattle tick</name>
    <name type="synonym">Boophilus microplus</name>
    <dbReference type="NCBI Taxonomy" id="6941"/>
    <lineage>
        <taxon>Eukaryota</taxon>
        <taxon>Metazoa</taxon>
        <taxon>Ecdysozoa</taxon>
        <taxon>Arthropoda</taxon>
        <taxon>Chelicerata</taxon>
        <taxon>Arachnida</taxon>
        <taxon>Acari</taxon>
        <taxon>Parasitiformes</taxon>
        <taxon>Ixodida</taxon>
        <taxon>Ixodoidea</taxon>
        <taxon>Ixodidae</taxon>
        <taxon>Rhipicephalinae</taxon>
        <taxon>Rhipicephalus</taxon>
        <taxon>Boophilus</taxon>
    </lineage>
</organism>
<accession>A0A9J6D777</accession>
<dbReference type="GO" id="GO:0035556">
    <property type="term" value="P:intracellular signal transduction"/>
    <property type="evidence" value="ECO:0007669"/>
    <property type="project" value="TreeGrafter"/>
</dbReference>
<dbReference type="Gene3D" id="1.10.510.10">
    <property type="entry name" value="Transferase(Phosphotransferase) domain 1"/>
    <property type="match status" value="1"/>
</dbReference>
<dbReference type="Pfam" id="PF12330">
    <property type="entry name" value="Haspin_kinase"/>
    <property type="match status" value="1"/>
</dbReference>
<dbReference type="PANTHER" id="PTHR24419:SF18">
    <property type="entry name" value="SERINE_THREONINE-PROTEIN KINASE HASPIN"/>
    <property type="match status" value="1"/>
</dbReference>
<protein>
    <submittedName>
        <fullName evidence="1">Uncharacterized protein</fullName>
    </submittedName>
</protein>
<reference evidence="1" key="2">
    <citation type="submission" date="2021-09" db="EMBL/GenBank/DDBJ databases">
        <authorList>
            <person name="Jia N."/>
            <person name="Wang J."/>
            <person name="Shi W."/>
            <person name="Du L."/>
            <person name="Sun Y."/>
            <person name="Zhan W."/>
            <person name="Jiang J."/>
            <person name="Wang Q."/>
            <person name="Zhang B."/>
            <person name="Ji P."/>
            <person name="Sakyi L.B."/>
            <person name="Cui X."/>
            <person name="Yuan T."/>
            <person name="Jiang B."/>
            <person name="Yang W."/>
            <person name="Lam T.T.-Y."/>
            <person name="Chang Q."/>
            <person name="Ding S."/>
            <person name="Wang X."/>
            <person name="Zhu J."/>
            <person name="Ruan X."/>
            <person name="Zhao L."/>
            <person name="Wei J."/>
            <person name="Que T."/>
            <person name="Du C."/>
            <person name="Cheng J."/>
            <person name="Dai P."/>
            <person name="Han X."/>
            <person name="Huang E."/>
            <person name="Gao Y."/>
            <person name="Liu J."/>
            <person name="Shao H."/>
            <person name="Ye R."/>
            <person name="Li L."/>
            <person name="Wei W."/>
            <person name="Wang X."/>
            <person name="Wang C."/>
            <person name="Huo Q."/>
            <person name="Li W."/>
            <person name="Guo W."/>
            <person name="Chen H."/>
            <person name="Chen S."/>
            <person name="Zhou L."/>
            <person name="Zhou L."/>
            <person name="Ni X."/>
            <person name="Tian J."/>
            <person name="Zhou Y."/>
            <person name="Sheng Y."/>
            <person name="Liu T."/>
            <person name="Pan Y."/>
            <person name="Xia L."/>
            <person name="Li J."/>
            <person name="Zhao F."/>
            <person name="Cao W."/>
        </authorList>
    </citation>
    <scope>NUCLEOTIDE SEQUENCE</scope>
    <source>
        <strain evidence="1">Rmic-2018</strain>
        <tissue evidence="1">Larvae</tissue>
    </source>
</reference>
<proteinExistence type="predicted"/>
<keyword evidence="2" id="KW-1185">Reference proteome</keyword>
<reference evidence="1" key="1">
    <citation type="journal article" date="2020" name="Cell">
        <title>Large-Scale Comparative Analyses of Tick Genomes Elucidate Their Genetic Diversity and Vector Capacities.</title>
        <authorList>
            <consortium name="Tick Genome and Microbiome Consortium (TIGMIC)"/>
            <person name="Jia N."/>
            <person name="Wang J."/>
            <person name="Shi W."/>
            <person name="Du L."/>
            <person name="Sun Y."/>
            <person name="Zhan W."/>
            <person name="Jiang J.F."/>
            <person name="Wang Q."/>
            <person name="Zhang B."/>
            <person name="Ji P."/>
            <person name="Bell-Sakyi L."/>
            <person name="Cui X.M."/>
            <person name="Yuan T.T."/>
            <person name="Jiang B.G."/>
            <person name="Yang W.F."/>
            <person name="Lam T.T."/>
            <person name="Chang Q.C."/>
            <person name="Ding S.J."/>
            <person name="Wang X.J."/>
            <person name="Zhu J.G."/>
            <person name="Ruan X.D."/>
            <person name="Zhao L."/>
            <person name="Wei J.T."/>
            <person name="Ye R.Z."/>
            <person name="Que T.C."/>
            <person name="Du C.H."/>
            <person name="Zhou Y.H."/>
            <person name="Cheng J.X."/>
            <person name="Dai P.F."/>
            <person name="Guo W.B."/>
            <person name="Han X.H."/>
            <person name="Huang E.J."/>
            <person name="Li L.F."/>
            <person name="Wei W."/>
            <person name="Gao Y.C."/>
            <person name="Liu J.Z."/>
            <person name="Shao H.Z."/>
            <person name="Wang X."/>
            <person name="Wang C.C."/>
            <person name="Yang T.C."/>
            <person name="Huo Q.B."/>
            <person name="Li W."/>
            <person name="Chen H.Y."/>
            <person name="Chen S.E."/>
            <person name="Zhou L.G."/>
            <person name="Ni X.B."/>
            <person name="Tian J.H."/>
            <person name="Sheng Y."/>
            <person name="Liu T."/>
            <person name="Pan Y.S."/>
            <person name="Xia L.Y."/>
            <person name="Li J."/>
            <person name="Zhao F."/>
            <person name="Cao W.C."/>
        </authorList>
    </citation>
    <scope>NUCLEOTIDE SEQUENCE</scope>
    <source>
        <strain evidence="1">Rmic-2018</strain>
    </source>
</reference>
<comment type="caution">
    <text evidence="1">The sequence shown here is derived from an EMBL/GenBank/DDBJ whole genome shotgun (WGS) entry which is preliminary data.</text>
</comment>
<dbReference type="GO" id="GO:0005737">
    <property type="term" value="C:cytoplasm"/>
    <property type="evidence" value="ECO:0007669"/>
    <property type="project" value="TreeGrafter"/>
</dbReference>